<dbReference type="AlphaFoldDB" id="A0A7R9VJC9"/>
<feature type="region of interest" description="Disordered" evidence="1">
    <location>
        <begin position="79"/>
        <end position="101"/>
    </location>
</feature>
<protein>
    <submittedName>
        <fullName evidence="2">Uncharacterized protein</fullName>
    </submittedName>
</protein>
<evidence type="ECO:0000313" key="2">
    <source>
        <dbReference type="EMBL" id="CAD8296750.1"/>
    </source>
</evidence>
<name>A0A7R9VJC9_9CHLO</name>
<feature type="compositionally biased region" description="Low complexity" evidence="1">
    <location>
        <begin position="195"/>
        <end position="204"/>
    </location>
</feature>
<feature type="region of interest" description="Disordered" evidence="1">
    <location>
        <begin position="176"/>
        <end position="337"/>
    </location>
</feature>
<sequence length="337" mass="35021">MSRGGPEGLANGSASGERFSAIFSPALWKAVGLIHQPLNVSRDKYFSDEPLFYGRTSAASGMTSSSSYDSVVGAAGGAREQPTSVVGGAKRRRVESPRCEDDHERIVSAEDLFYAGTRTAPSLEAISAAPRRARSGGSRRRSTAAALASLASSLQLSSNGGSNVCSAAANWPGTVLRSASQQQHTPQQHHHHVQQQRLVQQQQQRDNGSGTGGEDSSHGGLTRPAAAAAGTPITTPPTAAQEARAQPQHMPWQLSAEPCREAPSRLAELLKATDAVKASAKAEPGDGSPVSHSTESSQERVFGTSASPFHDGSGGNSAPESKPTWAHSSPIAADDAD</sequence>
<feature type="compositionally biased region" description="Low complexity" evidence="1">
    <location>
        <begin position="224"/>
        <end position="240"/>
    </location>
</feature>
<evidence type="ECO:0000256" key="1">
    <source>
        <dbReference type="SAM" id="MobiDB-lite"/>
    </source>
</evidence>
<reference evidence="2" key="1">
    <citation type="submission" date="2021-01" db="EMBL/GenBank/DDBJ databases">
        <authorList>
            <person name="Corre E."/>
            <person name="Pelletier E."/>
            <person name="Niang G."/>
            <person name="Scheremetjew M."/>
            <person name="Finn R."/>
            <person name="Kale V."/>
            <person name="Holt S."/>
            <person name="Cochrane G."/>
            <person name="Meng A."/>
            <person name="Brown T."/>
            <person name="Cohen L."/>
        </authorList>
    </citation>
    <scope>NUCLEOTIDE SEQUENCE</scope>
    <source>
        <strain evidence="2">CCMP219</strain>
    </source>
</reference>
<gene>
    <name evidence="2" type="ORF">CEUR00632_LOCUS13671</name>
</gene>
<accession>A0A7R9VJC9</accession>
<dbReference type="EMBL" id="HBEC01029611">
    <property type="protein sequence ID" value="CAD8296750.1"/>
    <property type="molecule type" value="Transcribed_RNA"/>
</dbReference>
<proteinExistence type="predicted"/>
<organism evidence="2">
    <name type="scientific">Chlamydomonas euryale</name>
    <dbReference type="NCBI Taxonomy" id="1486919"/>
    <lineage>
        <taxon>Eukaryota</taxon>
        <taxon>Viridiplantae</taxon>
        <taxon>Chlorophyta</taxon>
        <taxon>core chlorophytes</taxon>
        <taxon>Chlorophyceae</taxon>
        <taxon>CS clade</taxon>
        <taxon>Chlamydomonadales</taxon>
        <taxon>Chlamydomonadaceae</taxon>
        <taxon>Chlamydomonas</taxon>
    </lineage>
</organism>